<dbReference type="PANTHER" id="PTHR12736:SF7">
    <property type="entry name" value="LANC-LIKE PROTEIN 3"/>
    <property type="match status" value="1"/>
</dbReference>
<dbReference type="GO" id="GO:0005975">
    <property type="term" value="P:carbohydrate metabolic process"/>
    <property type="evidence" value="ECO:0007669"/>
    <property type="project" value="InterPro"/>
</dbReference>
<sequence length="1092" mass="122037">MQISQEDLIKIVEQASTINERLGTEFLLNQISGNDNVINSRIESWCQVVAQGNQEQFEKRLAWDGLDLNTIRQVLGSVYLADQQNLPAWAETLKAVLEATALVSLESLEKGLSQEENSFLNPQELLPFEELFLSFVHIARHKLSTQAGSSYCLLSTESHATLERSLIQSLTSLCSQAMGEQFLVFRTYEQPSLIRWLGQLQGSHSREQYSKFIRRMLDGGLLEFFQEYSMLARLVATVTDFWVNNTSEFLQRLASDWLDIQTTFQGEVELGEVVTIESGLSDLHEDGRSVIAVTFASGLKLIYKPKDCASEEAYFQLLAWLNERGVPLPFKLVQVLNRSTHGWVEYVRHLPCKDKQTAVRYYQRAGMLLSVLYALEGTDCHSENIIACGEHPVLIDMETLMAHRVREIESPYGVDEDALSVANEQFTYSVLRTNFLPKWQVEPDGLVYDISGLGGVEGQMTHFCLLKWQHINTDGMVLGYESFKTRPKANVASLDGVNLSPSDYVEELVDGFRRMYQFLMAHREALLATNGPLTKFADQRVRFIFRPTQVYGSVLKEALQTKFLRNGVDRSIALDVLSKSLLKSETKPHCWPIIAAEKKALIQLDIPLFATRSNSDDLKITPNETIKQYFTEPSYNLVIVRLHQLHENDLEQQISLIRSSLYALTANESDRSSLSVAPELNLDAVTPLTQDALVQQAVEIAQQLRKRSLGATDGSVTWMGLDYIREAQRFQLKPMSYDLYDGSYGVVLFLAALEKFTGGAVFRDLALGALQPLHKLLQDLDPDSVQKITKQIGIGGGKGFGSILYALVRSSQFLAEPILLKDAQQIASLITPALIALDRKFDIMSGSAGAILGLLTLHQATANPAVLEQAITCGHHLLNHRTASNAGLRAWATLNGKLLTGFSHGASGVAYSLLRLYETTQDKVFKEAATEAIAYERSVFSPIAQNWPDFRSEKPEFLTSWCHGAPGIGFARLGSLAILDTDEIRQEIEIALQTTQKFGMHEIDHLCCGNFGRIEVLLIAAQQLGRSEFSETAQKQAAWVVKRAENTGSFQIFPNLFRGTYNPGFFQGAAGIGYELLRLAYPDSLPSVLLWK</sequence>
<feature type="domain" description="Lantibiotic biosynthesis protein dehydration" evidence="2">
    <location>
        <begin position="228"/>
        <end position="611"/>
    </location>
</feature>
<evidence type="ECO:0000259" key="2">
    <source>
        <dbReference type="Pfam" id="PF13575"/>
    </source>
</evidence>
<dbReference type="EMBL" id="LXQE01000189">
    <property type="protein sequence ID" value="RCJ30336.1"/>
    <property type="molecule type" value="Genomic_DNA"/>
</dbReference>
<protein>
    <submittedName>
        <fullName evidence="3">Lanthionine synthetase C family protein</fullName>
    </submittedName>
</protein>
<name>A0A367R1I6_NOSPU</name>
<keyword evidence="1" id="KW-0479">Metal-binding</keyword>
<dbReference type="InterPro" id="IPR025410">
    <property type="entry name" value="Lant_dehyd"/>
</dbReference>
<organism evidence="3 4">
    <name type="scientific">Nostoc punctiforme NIES-2108</name>
    <dbReference type="NCBI Taxonomy" id="1356359"/>
    <lineage>
        <taxon>Bacteria</taxon>
        <taxon>Bacillati</taxon>
        <taxon>Cyanobacteriota</taxon>
        <taxon>Cyanophyceae</taxon>
        <taxon>Nostocales</taxon>
        <taxon>Nostocaceae</taxon>
        <taxon>Nostoc</taxon>
    </lineage>
</organism>
<dbReference type="PRINTS" id="PR01950">
    <property type="entry name" value="LANCSUPER"/>
</dbReference>
<dbReference type="SUPFAM" id="SSF158745">
    <property type="entry name" value="LanC-like"/>
    <property type="match status" value="1"/>
</dbReference>
<dbReference type="PANTHER" id="PTHR12736">
    <property type="entry name" value="LANC-LIKE PROTEIN"/>
    <property type="match status" value="1"/>
</dbReference>
<dbReference type="Proteomes" id="UP000252085">
    <property type="component" value="Unassembled WGS sequence"/>
</dbReference>
<dbReference type="CDD" id="cd04792">
    <property type="entry name" value="LanM-like"/>
    <property type="match status" value="1"/>
</dbReference>
<dbReference type="InterPro" id="IPR012341">
    <property type="entry name" value="6hp_glycosidase-like_sf"/>
</dbReference>
<dbReference type="NCBIfam" id="TIGR03897">
    <property type="entry name" value="lanti_2_LanM"/>
    <property type="match status" value="1"/>
</dbReference>
<dbReference type="InterPro" id="IPR007822">
    <property type="entry name" value="LANC-like"/>
</dbReference>
<reference evidence="3 4" key="1">
    <citation type="submission" date="2016-04" db="EMBL/GenBank/DDBJ databases">
        <authorList>
            <person name="Evans L.H."/>
            <person name="Alamgir A."/>
            <person name="Owens N."/>
            <person name="Weber N.D."/>
            <person name="Virtaneva K."/>
            <person name="Barbian K."/>
            <person name="Babar A."/>
            <person name="Rosenke K."/>
        </authorList>
    </citation>
    <scope>NUCLEOTIDE SEQUENCE [LARGE SCALE GENOMIC DNA]</scope>
    <source>
        <strain evidence="3">NIES-2108</strain>
    </source>
</reference>
<evidence type="ECO:0000313" key="4">
    <source>
        <dbReference type="Proteomes" id="UP000252085"/>
    </source>
</evidence>
<dbReference type="Pfam" id="PF05147">
    <property type="entry name" value="LANC_like"/>
    <property type="match status" value="1"/>
</dbReference>
<proteinExistence type="predicted"/>
<dbReference type="PIRSF" id="PIRSF037228">
    <property type="entry name" value="Lant_mod_RumM"/>
    <property type="match status" value="1"/>
</dbReference>
<dbReference type="Gene3D" id="1.50.10.10">
    <property type="match status" value="1"/>
</dbReference>
<feature type="binding site" evidence="1">
    <location>
        <position position="962"/>
    </location>
    <ligand>
        <name>Zn(2+)</name>
        <dbReference type="ChEBI" id="CHEBI:29105"/>
    </ligand>
</feature>
<dbReference type="GO" id="GO:0046872">
    <property type="term" value="F:metal ion binding"/>
    <property type="evidence" value="ECO:0007669"/>
    <property type="project" value="UniProtKB-KW"/>
</dbReference>
<feature type="binding site" evidence="1">
    <location>
        <position position="1007"/>
    </location>
    <ligand>
        <name>Zn(2+)</name>
        <dbReference type="ChEBI" id="CHEBI:29105"/>
    </ligand>
</feature>
<dbReference type="GO" id="GO:0005886">
    <property type="term" value="C:plasma membrane"/>
    <property type="evidence" value="ECO:0007669"/>
    <property type="project" value="TreeGrafter"/>
</dbReference>
<comment type="caution">
    <text evidence="3">The sequence shown here is derived from an EMBL/GenBank/DDBJ whole genome shotgun (WGS) entry which is preliminary data.</text>
</comment>
<dbReference type="SMART" id="SM01260">
    <property type="entry name" value="LANC_like"/>
    <property type="match status" value="1"/>
</dbReference>
<gene>
    <name evidence="3" type="ORF">A6769_33910</name>
</gene>
<evidence type="ECO:0000313" key="3">
    <source>
        <dbReference type="EMBL" id="RCJ30336.1"/>
    </source>
</evidence>
<dbReference type="InterPro" id="IPR017146">
    <property type="entry name" value="Lanti_2_LanM"/>
</dbReference>
<evidence type="ECO:0000256" key="1">
    <source>
        <dbReference type="PIRSR" id="PIRSR607822-1"/>
    </source>
</evidence>
<keyword evidence="1" id="KW-0862">Zinc</keyword>
<dbReference type="GO" id="GO:0031179">
    <property type="term" value="P:peptide modification"/>
    <property type="evidence" value="ECO:0007669"/>
    <property type="project" value="InterPro"/>
</dbReference>
<dbReference type="Pfam" id="PF13575">
    <property type="entry name" value="DUF4135"/>
    <property type="match status" value="1"/>
</dbReference>
<dbReference type="AlphaFoldDB" id="A0A367R1I6"/>
<accession>A0A367R1I6</accession>